<name>J3ET86_9EURY</name>
<proteinExistence type="predicted"/>
<sequence length="168" mass="19555">MTLERPDAVSLFVISDNEFAHYFDGERTDPIPLTRIEFQIGETIISGDRFWIQDRPIDFFLKLLATIDGLSKSKRQFFGVEDQPRLLFEPIEETRVRVTFCLNLESVHDPDERLGIEPTAIAALEDLRTESIRAAEELISHILELAPRFDTHPYIVELREEIETVRRK</sequence>
<gene>
    <name evidence="1" type="ORF">HSB1_42500</name>
</gene>
<evidence type="ECO:0000313" key="1">
    <source>
        <dbReference type="EMBL" id="EJN57287.1"/>
    </source>
</evidence>
<dbReference type="Proteomes" id="UP000007813">
    <property type="component" value="Unassembled WGS sequence"/>
</dbReference>
<dbReference type="EMBL" id="ALJD01000014">
    <property type="protein sequence ID" value="EJN57287.1"/>
    <property type="molecule type" value="Genomic_DNA"/>
</dbReference>
<protein>
    <submittedName>
        <fullName evidence="1">Uncharacterized protein</fullName>
    </submittedName>
</protein>
<organism evidence="1 2">
    <name type="scientific">Halogranum salarium B-1</name>
    <dbReference type="NCBI Taxonomy" id="1210908"/>
    <lineage>
        <taxon>Archaea</taxon>
        <taxon>Methanobacteriati</taxon>
        <taxon>Methanobacteriota</taxon>
        <taxon>Stenosarchaea group</taxon>
        <taxon>Halobacteria</taxon>
        <taxon>Halobacteriales</taxon>
        <taxon>Haloferacaceae</taxon>
    </lineage>
</organism>
<dbReference type="AlphaFoldDB" id="J3ET86"/>
<dbReference type="RefSeq" id="WP_009367699.1">
    <property type="nucleotide sequence ID" value="NZ_ALJD01000014.1"/>
</dbReference>
<comment type="caution">
    <text evidence="1">The sequence shown here is derived from an EMBL/GenBank/DDBJ whole genome shotgun (WGS) entry which is preliminary data.</text>
</comment>
<evidence type="ECO:0000313" key="2">
    <source>
        <dbReference type="Proteomes" id="UP000007813"/>
    </source>
</evidence>
<accession>J3ET86</accession>
<reference evidence="1 2" key="1">
    <citation type="journal article" date="2012" name="J. Bacteriol.">
        <title>Draft Genome Sequence of the Extremely Halophilic Archaeon Halogranum salarium B-1T.</title>
        <authorList>
            <person name="Kim K.K."/>
            <person name="Lee K.C."/>
            <person name="Lee J.S."/>
        </authorList>
    </citation>
    <scope>NUCLEOTIDE SEQUENCE [LARGE SCALE GENOMIC DNA]</scope>
    <source>
        <strain evidence="1 2">B-1</strain>
    </source>
</reference>